<evidence type="ECO:0008006" key="15">
    <source>
        <dbReference type="Google" id="ProtNLM"/>
    </source>
</evidence>
<dbReference type="SUPFAM" id="SSF46785">
    <property type="entry name" value="Winged helix' DNA-binding domain"/>
    <property type="match status" value="1"/>
</dbReference>
<dbReference type="InterPro" id="IPR036388">
    <property type="entry name" value="WH-like_DNA-bd_sf"/>
</dbReference>
<name>A0AAN0JDI1_AMPQE</name>
<dbReference type="InterPro" id="IPR035979">
    <property type="entry name" value="RBD_domain_sf"/>
</dbReference>
<dbReference type="AlphaFoldDB" id="A0AAN0JDI1"/>
<feature type="compositionally biased region" description="Basic residues" evidence="8">
    <location>
        <begin position="583"/>
        <end position="597"/>
    </location>
</feature>
<feature type="compositionally biased region" description="Acidic residues" evidence="8">
    <location>
        <begin position="416"/>
        <end position="426"/>
    </location>
</feature>
<keyword evidence="14" id="KW-1185">Reference proteome</keyword>
<dbReference type="InterPro" id="IPR036390">
    <property type="entry name" value="WH_DNA-bd_sf"/>
</dbReference>
<feature type="domain" description="HTH La-type RNA-binding" evidence="11">
    <location>
        <begin position="45"/>
        <end position="136"/>
    </location>
</feature>
<sequence length="634" mass="70264">MAANNKSRDDSTGNTGATQDSSMTSVQSTEGEPPTAAGNVKNVRKPRMKALLKKLQDQVEFYFSDANISKDRFLKQKMAEHAQGHIPVSLIASFNKMKSLTSDQSLVIEAMEKSPLLKLTPDREYVYRVEPLPLLEEKEVNSRTIYVENLPPKADHKRLNSLFSSFGVVTYIRYLTVLSIVLMISFSLPRHKVSNAIKGFAFIEFATSEEAEKALEFLQLNDETDKATDDTVSDNTAAATGPPVEDNVFISNKTIAETSGTLTEGEVAAGKDSNVVDGSSRVETLTAGPTNETGLGSSCGSSTVGVSLKRKRDSIEEQEGTNDSKRPADTGADNEDTTAGDEGSDGVTSTRSAAGEREEKKRERDIIGEEDKPAKRIKTDDTERGASHVEDESSSDEGGHSTLNRLNSTVLSEVSVAEEVDGEEEDGEKKKKNKMRRHRKRRLSRAQYLKTLQLKAMSKEKWLEMKVLFKKLEKDHMKELKGHVKSKDEDDKAKTKGFVSNCLVKIRSTKDDITPDQLKNSCSPFGPVAYVDFKKGDTEGYVRFGTSGCVDQLTKESSVLLEGVAFQALEEDEEREYFLKTQTARKQHFSNRKRKTTRGHDKLISKALSKSSVVKEDKNPKPSSSHIRFSDNDE</sequence>
<organism evidence="13 14">
    <name type="scientific">Amphimedon queenslandica</name>
    <name type="common">Sponge</name>
    <dbReference type="NCBI Taxonomy" id="400682"/>
    <lineage>
        <taxon>Eukaryota</taxon>
        <taxon>Metazoa</taxon>
        <taxon>Porifera</taxon>
        <taxon>Demospongiae</taxon>
        <taxon>Heteroscleromorpha</taxon>
        <taxon>Haplosclerida</taxon>
        <taxon>Niphatidae</taxon>
        <taxon>Amphimedon</taxon>
    </lineage>
</organism>
<feature type="transmembrane region" description="Helical" evidence="9">
    <location>
        <begin position="162"/>
        <end position="188"/>
    </location>
</feature>
<evidence type="ECO:0000259" key="10">
    <source>
        <dbReference type="PROSITE" id="PS50102"/>
    </source>
</evidence>
<evidence type="ECO:0000256" key="3">
    <source>
        <dbReference type="ARBA" id="ARBA00022884"/>
    </source>
</evidence>
<feature type="compositionally biased region" description="Basic and acidic residues" evidence="8">
    <location>
        <begin position="1"/>
        <end position="11"/>
    </location>
</feature>
<feature type="compositionally biased region" description="Low complexity" evidence="8">
    <location>
        <begin position="293"/>
        <end position="307"/>
    </location>
</feature>
<keyword evidence="4" id="KW-0805">Transcription regulation</keyword>
<keyword evidence="9" id="KW-0472">Membrane</keyword>
<evidence type="ECO:0000259" key="11">
    <source>
        <dbReference type="PROSITE" id="PS50961"/>
    </source>
</evidence>
<feature type="compositionally biased region" description="Basic residues" evidence="8">
    <location>
        <begin position="430"/>
        <end position="443"/>
    </location>
</feature>
<feature type="compositionally biased region" description="Basic and acidic residues" evidence="8">
    <location>
        <begin position="354"/>
        <end position="391"/>
    </location>
</feature>
<keyword evidence="6" id="KW-0539">Nucleus</keyword>
<dbReference type="GO" id="GO:0006396">
    <property type="term" value="P:RNA processing"/>
    <property type="evidence" value="ECO:0007669"/>
    <property type="project" value="InterPro"/>
</dbReference>
<dbReference type="PRINTS" id="PR00302">
    <property type="entry name" value="LUPUSLA"/>
</dbReference>
<feature type="region of interest" description="Disordered" evidence="8">
    <location>
        <begin position="583"/>
        <end position="602"/>
    </location>
</feature>
<evidence type="ECO:0000313" key="14">
    <source>
        <dbReference type="Proteomes" id="UP000007879"/>
    </source>
</evidence>
<evidence type="ECO:0000256" key="4">
    <source>
        <dbReference type="ARBA" id="ARBA00023015"/>
    </source>
</evidence>
<evidence type="ECO:0000259" key="12">
    <source>
        <dbReference type="PROSITE" id="PS51939"/>
    </source>
</evidence>
<feature type="region of interest" description="Disordered" evidence="8">
    <location>
        <begin position="261"/>
        <end position="443"/>
    </location>
</feature>
<reference evidence="13" key="2">
    <citation type="submission" date="2024-06" db="UniProtKB">
        <authorList>
            <consortium name="EnsemblMetazoa"/>
        </authorList>
    </citation>
    <scope>IDENTIFICATION</scope>
</reference>
<feature type="region of interest" description="Disordered" evidence="8">
    <location>
        <begin position="608"/>
        <end position="634"/>
    </location>
</feature>
<comment type="subcellular location">
    <subcellularLocation>
        <location evidence="1">Nucleus</location>
    </subcellularLocation>
</comment>
<evidence type="ECO:0000256" key="9">
    <source>
        <dbReference type="SAM" id="Phobius"/>
    </source>
</evidence>
<evidence type="ECO:0000256" key="5">
    <source>
        <dbReference type="ARBA" id="ARBA00023163"/>
    </source>
</evidence>
<dbReference type="PROSITE" id="PS50961">
    <property type="entry name" value="HTH_LA"/>
    <property type="match status" value="1"/>
</dbReference>
<keyword evidence="3 7" id="KW-0694">RNA-binding</keyword>
<feature type="domain" description="RRM" evidence="10">
    <location>
        <begin position="143"/>
        <end position="221"/>
    </location>
</feature>
<feature type="domain" description="XRRM" evidence="12">
    <location>
        <begin position="497"/>
        <end position="609"/>
    </location>
</feature>
<dbReference type="SUPFAM" id="SSF54928">
    <property type="entry name" value="RNA-binding domain, RBD"/>
    <property type="match status" value="2"/>
</dbReference>
<dbReference type="GO" id="GO:1990904">
    <property type="term" value="C:ribonucleoprotein complex"/>
    <property type="evidence" value="ECO:0007669"/>
    <property type="project" value="UniProtKB-UniRule"/>
</dbReference>
<evidence type="ECO:0000256" key="7">
    <source>
        <dbReference type="PROSITE-ProRule" id="PRU00332"/>
    </source>
</evidence>
<accession>A0AAN0JDI1</accession>
<protein>
    <recommendedName>
        <fullName evidence="15">La-related protein 7</fullName>
    </recommendedName>
</protein>
<dbReference type="Gene3D" id="1.10.10.10">
    <property type="entry name" value="Winged helix-like DNA-binding domain superfamily/Winged helix DNA-binding domain"/>
    <property type="match status" value="1"/>
</dbReference>
<dbReference type="InterPro" id="IPR000504">
    <property type="entry name" value="RRM_dom"/>
</dbReference>
<keyword evidence="9" id="KW-0812">Transmembrane</keyword>
<evidence type="ECO:0000256" key="6">
    <source>
        <dbReference type="ARBA" id="ARBA00023242"/>
    </source>
</evidence>
<evidence type="ECO:0000256" key="1">
    <source>
        <dbReference type="ARBA" id="ARBA00004123"/>
    </source>
</evidence>
<dbReference type="InterPro" id="IPR012677">
    <property type="entry name" value="Nucleotide-bd_a/b_plait_sf"/>
</dbReference>
<dbReference type="KEGG" id="aqu:105313544"/>
<feature type="compositionally biased region" description="Polar residues" evidence="8">
    <location>
        <begin position="12"/>
        <end position="30"/>
    </location>
</feature>
<feature type="compositionally biased region" description="Polar residues" evidence="8">
    <location>
        <begin position="402"/>
        <end position="412"/>
    </location>
</feature>
<dbReference type="GO" id="GO:0005634">
    <property type="term" value="C:nucleus"/>
    <property type="evidence" value="ECO:0007669"/>
    <property type="project" value="UniProtKB-SubCell"/>
</dbReference>
<dbReference type="EnsemblMetazoa" id="XM_019999238.1">
    <property type="protein sequence ID" value="XP_019854797.1"/>
    <property type="gene ID" value="LOC105313544"/>
</dbReference>
<dbReference type="Gene3D" id="3.30.70.330">
    <property type="match status" value="2"/>
</dbReference>
<evidence type="ECO:0000256" key="2">
    <source>
        <dbReference type="ARBA" id="ARBA00008680"/>
    </source>
</evidence>
<comment type="similarity">
    <text evidence="2">Belongs to the LARP7 family.</text>
</comment>
<feature type="region of interest" description="Disordered" evidence="8">
    <location>
        <begin position="226"/>
        <end position="245"/>
    </location>
</feature>
<evidence type="ECO:0000313" key="13">
    <source>
        <dbReference type="EnsemblMetazoa" id="XP_019854797.1"/>
    </source>
</evidence>
<proteinExistence type="inferred from homology"/>
<dbReference type="PANTHER" id="PTHR22792">
    <property type="entry name" value="LUPUS LA PROTEIN-RELATED"/>
    <property type="match status" value="1"/>
</dbReference>
<dbReference type="Pfam" id="PF08777">
    <property type="entry name" value="RRM_3"/>
    <property type="match status" value="1"/>
</dbReference>
<dbReference type="Pfam" id="PF05383">
    <property type="entry name" value="La"/>
    <property type="match status" value="1"/>
</dbReference>
<dbReference type="SMART" id="SM00715">
    <property type="entry name" value="LA"/>
    <property type="match status" value="1"/>
</dbReference>
<feature type="compositionally biased region" description="Polar residues" evidence="8">
    <location>
        <begin position="281"/>
        <end position="292"/>
    </location>
</feature>
<keyword evidence="9" id="KW-1133">Transmembrane helix</keyword>
<dbReference type="InterPro" id="IPR045180">
    <property type="entry name" value="La_dom_prot"/>
</dbReference>
<dbReference type="CDD" id="cd07323">
    <property type="entry name" value="LAM"/>
    <property type="match status" value="1"/>
</dbReference>
<dbReference type="Pfam" id="PF00076">
    <property type="entry name" value="RRM_1"/>
    <property type="match status" value="1"/>
</dbReference>
<dbReference type="GO" id="GO:0003723">
    <property type="term" value="F:RNA binding"/>
    <property type="evidence" value="ECO:0007669"/>
    <property type="project" value="UniProtKB-UniRule"/>
</dbReference>
<gene>
    <name evidence="13" type="primary">105313544</name>
</gene>
<dbReference type="InterPro" id="IPR002344">
    <property type="entry name" value="Lupus_La"/>
</dbReference>
<keyword evidence="5" id="KW-0804">Transcription</keyword>
<dbReference type="InterPro" id="IPR006630">
    <property type="entry name" value="La_HTH"/>
</dbReference>
<dbReference type="Proteomes" id="UP000007879">
    <property type="component" value="Unassembled WGS sequence"/>
</dbReference>
<dbReference type="SMART" id="SM00360">
    <property type="entry name" value="RRM"/>
    <property type="match status" value="2"/>
</dbReference>
<feature type="compositionally biased region" description="Acidic residues" evidence="8">
    <location>
        <begin position="332"/>
        <end position="344"/>
    </location>
</feature>
<dbReference type="InterPro" id="IPR014886">
    <property type="entry name" value="La_xRRM"/>
</dbReference>
<dbReference type="PANTHER" id="PTHR22792:SF62">
    <property type="entry name" value="LA-RELATED PROTEIN 7"/>
    <property type="match status" value="1"/>
</dbReference>
<feature type="region of interest" description="Disordered" evidence="8">
    <location>
        <begin position="1"/>
        <end position="43"/>
    </location>
</feature>
<dbReference type="PROSITE" id="PS51939">
    <property type="entry name" value="XRRM"/>
    <property type="match status" value="1"/>
</dbReference>
<reference evidence="14" key="1">
    <citation type="journal article" date="2010" name="Nature">
        <title>The Amphimedon queenslandica genome and the evolution of animal complexity.</title>
        <authorList>
            <person name="Srivastava M."/>
            <person name="Simakov O."/>
            <person name="Chapman J."/>
            <person name="Fahey B."/>
            <person name="Gauthier M.E."/>
            <person name="Mitros T."/>
            <person name="Richards G.S."/>
            <person name="Conaco C."/>
            <person name="Dacre M."/>
            <person name="Hellsten U."/>
            <person name="Larroux C."/>
            <person name="Putnam N.H."/>
            <person name="Stanke M."/>
            <person name="Adamska M."/>
            <person name="Darling A."/>
            <person name="Degnan S.M."/>
            <person name="Oakley T.H."/>
            <person name="Plachetzki D.C."/>
            <person name="Zhai Y."/>
            <person name="Adamski M."/>
            <person name="Calcino A."/>
            <person name="Cummins S.F."/>
            <person name="Goodstein D.M."/>
            <person name="Harris C."/>
            <person name="Jackson D.J."/>
            <person name="Leys S.P."/>
            <person name="Shu S."/>
            <person name="Woodcroft B.J."/>
            <person name="Vervoort M."/>
            <person name="Kosik K.S."/>
            <person name="Manning G."/>
            <person name="Degnan B.M."/>
            <person name="Rokhsar D.S."/>
        </authorList>
    </citation>
    <scope>NUCLEOTIDE SEQUENCE [LARGE SCALE GENOMIC DNA]</scope>
</reference>
<evidence type="ECO:0000256" key="8">
    <source>
        <dbReference type="SAM" id="MobiDB-lite"/>
    </source>
</evidence>
<dbReference type="PROSITE" id="PS50102">
    <property type="entry name" value="RRM"/>
    <property type="match status" value="1"/>
</dbReference>